<dbReference type="AlphaFoldDB" id="A0A0D3IJV8"/>
<proteinExistence type="predicted"/>
<evidence type="ECO:0000313" key="3">
    <source>
        <dbReference type="Proteomes" id="UP000013827"/>
    </source>
</evidence>
<protein>
    <submittedName>
        <fullName evidence="2">Uncharacterized protein</fullName>
    </submittedName>
</protein>
<sequence length="119" mass="12634">MYAVPDTNSIARSLSEQYLAHESTAYTPSPVRTIEIGALATACCQWAGTSSSLSPDERLGTSSSLSRGSATDEQLGTSSPLSRRSATGFDRVWSSTDSVLPAPESHHGQEPLTPRFSSE</sequence>
<dbReference type="EnsemblProtists" id="EOD11543">
    <property type="protein sequence ID" value="EOD11543"/>
    <property type="gene ID" value="EMIHUDRAFT_214356"/>
</dbReference>
<accession>A0A0D3IJV8</accession>
<organism evidence="2 3">
    <name type="scientific">Emiliania huxleyi (strain CCMP1516)</name>
    <dbReference type="NCBI Taxonomy" id="280463"/>
    <lineage>
        <taxon>Eukaryota</taxon>
        <taxon>Haptista</taxon>
        <taxon>Haptophyta</taxon>
        <taxon>Prymnesiophyceae</taxon>
        <taxon>Isochrysidales</taxon>
        <taxon>Noelaerhabdaceae</taxon>
        <taxon>Emiliania</taxon>
    </lineage>
</organism>
<evidence type="ECO:0000256" key="1">
    <source>
        <dbReference type="SAM" id="MobiDB-lite"/>
    </source>
</evidence>
<dbReference type="GeneID" id="17257693"/>
<dbReference type="KEGG" id="ehx:EMIHUDRAFT_214356"/>
<feature type="compositionally biased region" description="Polar residues" evidence="1">
    <location>
        <begin position="72"/>
        <end position="85"/>
    </location>
</feature>
<evidence type="ECO:0000313" key="2">
    <source>
        <dbReference type="EnsemblProtists" id="EOD11543"/>
    </source>
</evidence>
<reference evidence="2" key="2">
    <citation type="submission" date="2024-10" db="UniProtKB">
        <authorList>
            <consortium name="EnsemblProtists"/>
        </authorList>
    </citation>
    <scope>IDENTIFICATION</scope>
</reference>
<dbReference type="PaxDb" id="2903-EOD11543"/>
<feature type="region of interest" description="Disordered" evidence="1">
    <location>
        <begin position="48"/>
        <end position="119"/>
    </location>
</feature>
<keyword evidence="3" id="KW-1185">Reference proteome</keyword>
<feature type="compositionally biased region" description="Low complexity" evidence="1">
    <location>
        <begin position="60"/>
        <end position="71"/>
    </location>
</feature>
<reference evidence="3" key="1">
    <citation type="journal article" date="2013" name="Nature">
        <title>Pan genome of the phytoplankton Emiliania underpins its global distribution.</title>
        <authorList>
            <person name="Read B.A."/>
            <person name="Kegel J."/>
            <person name="Klute M.J."/>
            <person name="Kuo A."/>
            <person name="Lefebvre S.C."/>
            <person name="Maumus F."/>
            <person name="Mayer C."/>
            <person name="Miller J."/>
            <person name="Monier A."/>
            <person name="Salamov A."/>
            <person name="Young J."/>
            <person name="Aguilar M."/>
            <person name="Claverie J.M."/>
            <person name="Frickenhaus S."/>
            <person name="Gonzalez K."/>
            <person name="Herman E.K."/>
            <person name="Lin Y.C."/>
            <person name="Napier J."/>
            <person name="Ogata H."/>
            <person name="Sarno A.F."/>
            <person name="Shmutz J."/>
            <person name="Schroeder D."/>
            <person name="de Vargas C."/>
            <person name="Verret F."/>
            <person name="von Dassow P."/>
            <person name="Valentin K."/>
            <person name="Van de Peer Y."/>
            <person name="Wheeler G."/>
            <person name="Dacks J.B."/>
            <person name="Delwiche C.F."/>
            <person name="Dyhrman S.T."/>
            <person name="Glockner G."/>
            <person name="John U."/>
            <person name="Richards T."/>
            <person name="Worden A.Z."/>
            <person name="Zhang X."/>
            <person name="Grigoriev I.V."/>
            <person name="Allen A.E."/>
            <person name="Bidle K."/>
            <person name="Borodovsky M."/>
            <person name="Bowler C."/>
            <person name="Brownlee C."/>
            <person name="Cock J.M."/>
            <person name="Elias M."/>
            <person name="Gladyshev V.N."/>
            <person name="Groth M."/>
            <person name="Guda C."/>
            <person name="Hadaegh A."/>
            <person name="Iglesias-Rodriguez M.D."/>
            <person name="Jenkins J."/>
            <person name="Jones B.M."/>
            <person name="Lawson T."/>
            <person name="Leese F."/>
            <person name="Lindquist E."/>
            <person name="Lobanov A."/>
            <person name="Lomsadze A."/>
            <person name="Malik S.B."/>
            <person name="Marsh M.E."/>
            <person name="Mackinder L."/>
            <person name="Mock T."/>
            <person name="Mueller-Roeber B."/>
            <person name="Pagarete A."/>
            <person name="Parker M."/>
            <person name="Probert I."/>
            <person name="Quesneville H."/>
            <person name="Raines C."/>
            <person name="Rensing S.A."/>
            <person name="Riano-Pachon D.M."/>
            <person name="Richier S."/>
            <person name="Rokitta S."/>
            <person name="Shiraiwa Y."/>
            <person name="Soanes D.M."/>
            <person name="van der Giezen M."/>
            <person name="Wahlund T.M."/>
            <person name="Williams B."/>
            <person name="Wilson W."/>
            <person name="Wolfe G."/>
            <person name="Wurch L.L."/>
        </authorList>
    </citation>
    <scope>NUCLEOTIDE SEQUENCE</scope>
</reference>
<dbReference type="HOGENOM" id="CLU_2065910_0_0_1"/>
<dbReference type="Proteomes" id="UP000013827">
    <property type="component" value="Unassembled WGS sequence"/>
</dbReference>
<name>A0A0D3IJV8_EMIH1</name>
<dbReference type="RefSeq" id="XP_005763972.1">
    <property type="nucleotide sequence ID" value="XM_005763915.1"/>
</dbReference>